<proteinExistence type="predicted"/>
<dbReference type="Proteomes" id="UP000069940">
    <property type="component" value="Unassembled WGS sequence"/>
</dbReference>
<evidence type="ECO:0000313" key="2">
    <source>
        <dbReference type="EnsemblMetazoa" id="AALFPA23_011652.P16543"/>
    </source>
</evidence>
<dbReference type="GeneID" id="134291418"/>
<feature type="compositionally biased region" description="Polar residues" evidence="1">
    <location>
        <begin position="421"/>
        <end position="434"/>
    </location>
</feature>
<sequence length="497" mass="53840">MASAMENITNVKLYDLITRWIEVQKLRPDYCDGNPLKVDVMDLTLLLKSMGLKLEYIDFEKEKLNADTLTVQIACNKSGVLAKLSYDLVNCSCPDKNDKETSFWEVQGTGPSVFSKFRNDTSSNLLPEISEKCSMVSKAMLSNLLDYYRTNIKAIERGEDVLQSPLKVATPTICVTSPGLTNHCATPPAEGKAAVQVEPSSIPESRQIKTAPDGTMIKPRSLEELQESPKNTSSEKGETKSNTSSESVGINNATRELSGRETPEVPIMVEPTLSNSHFPDDSSFANSEAMKALITSSPNEKVFDSFLNAELNQERDLNVIHCLHQARQQIDAAMLVMKLNNPYTDLSKATAITTTPQTVIRNKGAVPKLVERNITVARRMSLPGRSSESPRLAATNTPGIARKKPALPSQLAKTRGDTPHPTASSYKPVSTLRKTSSSTSVASTGSVSKPMSAPTAASRRPVGVAKPVGSVRPTASSAIKKTTSIARSVSATKLDKK</sequence>
<reference evidence="2" key="2">
    <citation type="submission" date="2025-05" db="UniProtKB">
        <authorList>
            <consortium name="EnsemblMetazoa"/>
        </authorList>
    </citation>
    <scope>IDENTIFICATION</scope>
    <source>
        <strain evidence="2">Foshan</strain>
    </source>
</reference>
<reference evidence="3" key="1">
    <citation type="journal article" date="2015" name="Proc. Natl. Acad. Sci. U.S.A.">
        <title>Genome sequence of the Asian Tiger mosquito, Aedes albopictus, reveals insights into its biology, genetics, and evolution.</title>
        <authorList>
            <person name="Chen X.G."/>
            <person name="Jiang X."/>
            <person name="Gu J."/>
            <person name="Xu M."/>
            <person name="Wu Y."/>
            <person name="Deng Y."/>
            <person name="Zhang C."/>
            <person name="Bonizzoni M."/>
            <person name="Dermauw W."/>
            <person name="Vontas J."/>
            <person name="Armbruster P."/>
            <person name="Huang X."/>
            <person name="Yang Y."/>
            <person name="Zhang H."/>
            <person name="He W."/>
            <person name="Peng H."/>
            <person name="Liu Y."/>
            <person name="Wu K."/>
            <person name="Chen J."/>
            <person name="Lirakis M."/>
            <person name="Topalis P."/>
            <person name="Van Leeuwen T."/>
            <person name="Hall A.B."/>
            <person name="Jiang X."/>
            <person name="Thorpe C."/>
            <person name="Mueller R.L."/>
            <person name="Sun C."/>
            <person name="Waterhouse R.M."/>
            <person name="Yan G."/>
            <person name="Tu Z.J."/>
            <person name="Fang X."/>
            <person name="James A.A."/>
        </authorList>
    </citation>
    <scope>NUCLEOTIDE SEQUENCE [LARGE SCALE GENOMIC DNA]</scope>
    <source>
        <strain evidence="3">Foshan</strain>
    </source>
</reference>
<feature type="region of interest" description="Disordered" evidence="1">
    <location>
        <begin position="185"/>
        <end position="263"/>
    </location>
</feature>
<feature type="compositionally biased region" description="Polar residues" evidence="1">
    <location>
        <begin position="240"/>
        <end position="255"/>
    </location>
</feature>
<evidence type="ECO:0000313" key="3">
    <source>
        <dbReference type="Proteomes" id="UP000069940"/>
    </source>
</evidence>
<feature type="compositionally biased region" description="Polar residues" evidence="1">
    <location>
        <begin position="384"/>
        <end position="398"/>
    </location>
</feature>
<accession>A0ABM1YS16</accession>
<feature type="region of interest" description="Disordered" evidence="1">
    <location>
        <begin position="380"/>
        <end position="479"/>
    </location>
</feature>
<protein>
    <submittedName>
        <fullName evidence="2">Uncharacterized protein</fullName>
    </submittedName>
</protein>
<dbReference type="EnsemblMetazoa" id="AALFPA23_011652.R16543">
    <property type="protein sequence ID" value="AALFPA23_011652.P16543"/>
    <property type="gene ID" value="AALFPA23_011652"/>
</dbReference>
<name>A0ABM1YS16_AEDAL</name>
<organism evidence="2 3">
    <name type="scientific">Aedes albopictus</name>
    <name type="common">Asian tiger mosquito</name>
    <name type="synonym">Stegomyia albopicta</name>
    <dbReference type="NCBI Taxonomy" id="7160"/>
    <lineage>
        <taxon>Eukaryota</taxon>
        <taxon>Metazoa</taxon>
        <taxon>Ecdysozoa</taxon>
        <taxon>Arthropoda</taxon>
        <taxon>Hexapoda</taxon>
        <taxon>Insecta</taxon>
        <taxon>Pterygota</taxon>
        <taxon>Neoptera</taxon>
        <taxon>Endopterygota</taxon>
        <taxon>Diptera</taxon>
        <taxon>Nematocera</taxon>
        <taxon>Culicoidea</taxon>
        <taxon>Culicidae</taxon>
        <taxon>Culicinae</taxon>
        <taxon>Aedini</taxon>
        <taxon>Aedes</taxon>
        <taxon>Stegomyia</taxon>
    </lineage>
</organism>
<dbReference type="RefSeq" id="XP_062715125.1">
    <property type="nucleotide sequence ID" value="XM_062859141.1"/>
</dbReference>
<evidence type="ECO:0000256" key="1">
    <source>
        <dbReference type="SAM" id="MobiDB-lite"/>
    </source>
</evidence>
<feature type="compositionally biased region" description="Low complexity" evidence="1">
    <location>
        <begin position="435"/>
        <end position="448"/>
    </location>
</feature>
<keyword evidence="3" id="KW-1185">Reference proteome</keyword>